<keyword evidence="1" id="KW-1133">Transmembrane helix</keyword>
<sequence length="163" mass="17303">MGSALMGFLKEPLTLGALILVLLAALVVSQLMASRLGIARVVAFGLVLGLGIPAVGTLLAGGRSFSSSFSGANFQSCFDLSIEWSWNAAAWINVFLYMPLAFFLALTVQTTSRVLIFVLLYATGLELAQSALNIGVCEEVDLLRNMGGAMVTVLAVRCGQRFH</sequence>
<name>A0A9X1NGT2_9ACTN</name>
<reference evidence="3" key="1">
    <citation type="submission" date="2021-11" db="EMBL/GenBank/DDBJ databases">
        <title>Streptomyces corallinus and Kineosporia corallina sp. nov., two new coral-derived marine actinobacteria.</title>
        <authorList>
            <person name="Buangrab K."/>
            <person name="Sutthacheep M."/>
            <person name="Yeemin T."/>
            <person name="Harunari E."/>
            <person name="Igarashi Y."/>
            <person name="Sripreechasak P."/>
            <person name="Kanchanasin P."/>
            <person name="Tanasupawat S."/>
            <person name="Phongsopitanun W."/>
        </authorList>
    </citation>
    <scope>NUCLEOTIDE SEQUENCE</scope>
    <source>
        <strain evidence="3">JCM 31032</strain>
    </source>
</reference>
<dbReference type="RefSeq" id="WP_231444238.1">
    <property type="nucleotide sequence ID" value="NZ_JAJOMB010000011.1"/>
</dbReference>
<feature type="domain" description="VanZ-like" evidence="2">
    <location>
        <begin position="81"/>
        <end position="156"/>
    </location>
</feature>
<feature type="transmembrane region" description="Helical" evidence="1">
    <location>
        <begin position="41"/>
        <end position="60"/>
    </location>
</feature>
<dbReference type="Pfam" id="PF04892">
    <property type="entry name" value="VanZ"/>
    <property type="match status" value="1"/>
</dbReference>
<keyword evidence="1" id="KW-0812">Transmembrane</keyword>
<dbReference type="Proteomes" id="UP001138997">
    <property type="component" value="Unassembled WGS sequence"/>
</dbReference>
<keyword evidence="1" id="KW-0472">Membrane</keyword>
<feature type="transmembrane region" description="Helical" evidence="1">
    <location>
        <begin position="114"/>
        <end position="136"/>
    </location>
</feature>
<evidence type="ECO:0000259" key="2">
    <source>
        <dbReference type="Pfam" id="PF04892"/>
    </source>
</evidence>
<comment type="caution">
    <text evidence="3">The sequence shown here is derived from an EMBL/GenBank/DDBJ whole genome shotgun (WGS) entry which is preliminary data.</text>
</comment>
<dbReference type="AlphaFoldDB" id="A0A9X1NGT2"/>
<evidence type="ECO:0000256" key="1">
    <source>
        <dbReference type="SAM" id="Phobius"/>
    </source>
</evidence>
<dbReference type="InterPro" id="IPR006976">
    <property type="entry name" value="VanZ-like"/>
</dbReference>
<dbReference type="EMBL" id="JAJOMB010000011">
    <property type="protein sequence ID" value="MCD5313234.1"/>
    <property type="molecule type" value="Genomic_DNA"/>
</dbReference>
<feature type="transmembrane region" description="Helical" evidence="1">
    <location>
        <begin position="88"/>
        <end position="107"/>
    </location>
</feature>
<accession>A0A9X1NGT2</accession>
<protein>
    <submittedName>
        <fullName evidence="3">VanZ family protein</fullName>
    </submittedName>
</protein>
<gene>
    <name evidence="3" type="ORF">LR394_20210</name>
</gene>
<feature type="transmembrane region" description="Helical" evidence="1">
    <location>
        <begin position="12"/>
        <end position="29"/>
    </location>
</feature>
<organism evidence="3 4">
    <name type="scientific">Kineosporia babensis</name>
    <dbReference type="NCBI Taxonomy" id="499548"/>
    <lineage>
        <taxon>Bacteria</taxon>
        <taxon>Bacillati</taxon>
        <taxon>Actinomycetota</taxon>
        <taxon>Actinomycetes</taxon>
        <taxon>Kineosporiales</taxon>
        <taxon>Kineosporiaceae</taxon>
        <taxon>Kineosporia</taxon>
    </lineage>
</organism>
<proteinExistence type="predicted"/>
<evidence type="ECO:0000313" key="4">
    <source>
        <dbReference type="Proteomes" id="UP001138997"/>
    </source>
</evidence>
<keyword evidence="4" id="KW-1185">Reference proteome</keyword>
<evidence type="ECO:0000313" key="3">
    <source>
        <dbReference type="EMBL" id="MCD5313234.1"/>
    </source>
</evidence>